<comment type="caution">
    <text evidence="1">The sequence shown here is derived from an EMBL/GenBank/DDBJ whole genome shotgun (WGS) entry which is preliminary data.</text>
</comment>
<reference evidence="1" key="1">
    <citation type="submission" date="2016-10" db="EMBL/GenBank/DDBJ databases">
        <title>Sequence of Gallionella enrichment culture.</title>
        <authorList>
            <person name="Poehlein A."/>
            <person name="Muehling M."/>
            <person name="Daniel R."/>
        </authorList>
    </citation>
    <scope>NUCLEOTIDE SEQUENCE</scope>
</reference>
<proteinExistence type="predicted"/>
<name>A0A1J5RGX1_9ZZZZ</name>
<dbReference type="PROSITE" id="PS00018">
    <property type="entry name" value="EF_HAND_1"/>
    <property type="match status" value="1"/>
</dbReference>
<dbReference type="InterPro" id="IPR025247">
    <property type="entry name" value="EcoRI-like_methylase"/>
</dbReference>
<gene>
    <name evidence="1" type="ORF">GALL_233240</name>
</gene>
<sequence length="405" mass="45798">MTQTPTAPKNSHLGAAKTAKNDEFYTMWADIEREINAYLEYDLDVFRDKVILLPCDDPEWSNFAKFFALHFVDFGLKKLISTSYAPDSNPAKVNYQPTLFESESPAFDVTKTHANGKKFTLEAKDINGDGVINIDDLQWEYLEGDGDFRSHEVTALRDEADFVITNPPFSLFRQFMTWVVGGGRKFSVIGNNNAITYNEVFPHIMANELWKGATANSTDMVFGVPKGAKVNDADRLKAEKLGYPADDGRDYTRLGNSCWFTNIDHGRRHEPLQLMTKADNIKFSKHKEVQGVGYLPYDNFDAIEVPFVDAIPSDHDGMMGVPITFLDKYNPDQFEIIGSSQGDYPPTKTYGRKQRVVDGVHMKSNTGTQGCFVRTESFGPGTYFDVGYPVKRIFQRLFIRRKADS</sequence>
<evidence type="ECO:0000313" key="1">
    <source>
        <dbReference type="EMBL" id="OIQ94666.1"/>
    </source>
</evidence>
<organism evidence="1">
    <name type="scientific">mine drainage metagenome</name>
    <dbReference type="NCBI Taxonomy" id="410659"/>
    <lineage>
        <taxon>unclassified sequences</taxon>
        <taxon>metagenomes</taxon>
        <taxon>ecological metagenomes</taxon>
    </lineage>
</organism>
<dbReference type="EMBL" id="MLJW01000181">
    <property type="protein sequence ID" value="OIQ94666.1"/>
    <property type="molecule type" value="Genomic_DNA"/>
</dbReference>
<dbReference type="Pfam" id="PF13651">
    <property type="entry name" value="EcoRI_methylase"/>
    <property type="match status" value="1"/>
</dbReference>
<accession>A0A1J5RGX1</accession>
<dbReference type="AlphaFoldDB" id="A0A1J5RGX1"/>
<dbReference type="InterPro" id="IPR018247">
    <property type="entry name" value="EF_Hand_1_Ca_BS"/>
</dbReference>
<evidence type="ECO:0008006" key="2">
    <source>
        <dbReference type="Google" id="ProtNLM"/>
    </source>
</evidence>
<protein>
    <recommendedName>
        <fullName evidence="2">DNA methyltransferase</fullName>
    </recommendedName>
</protein>